<evidence type="ECO:0000256" key="4">
    <source>
        <dbReference type="ARBA" id="ARBA00022475"/>
    </source>
</evidence>
<evidence type="ECO:0000313" key="9">
    <source>
        <dbReference type="EMBL" id="KGM49286.1"/>
    </source>
</evidence>
<evidence type="ECO:0000256" key="7">
    <source>
        <dbReference type="ARBA" id="ARBA00023136"/>
    </source>
</evidence>
<comment type="caution">
    <text evidence="9">The sequence shown here is derived from an EMBL/GenBank/DDBJ whole genome shotgun (WGS) entry which is preliminary data.</text>
</comment>
<comment type="similarity">
    <text evidence="2">Belongs to the auxin efflux carrier (TC 2.A.69) family.</text>
</comment>
<dbReference type="Proteomes" id="UP000030004">
    <property type="component" value="Unassembled WGS sequence"/>
</dbReference>
<keyword evidence="6 8" id="KW-1133">Transmembrane helix</keyword>
<dbReference type="AlphaFoldDB" id="A0A0A0EE99"/>
<proteinExistence type="inferred from homology"/>
<feature type="transmembrane region" description="Helical" evidence="8">
    <location>
        <begin position="261"/>
        <end position="280"/>
    </location>
</feature>
<feature type="transmembrane region" description="Helical" evidence="8">
    <location>
        <begin position="95"/>
        <end position="114"/>
    </location>
</feature>
<feature type="transmembrane region" description="Helical" evidence="8">
    <location>
        <begin position="287"/>
        <end position="307"/>
    </location>
</feature>
<evidence type="ECO:0000256" key="2">
    <source>
        <dbReference type="ARBA" id="ARBA00010145"/>
    </source>
</evidence>
<dbReference type="STRING" id="1461694.ATO9_04430"/>
<gene>
    <name evidence="9" type="ORF">ATO9_04430</name>
</gene>
<dbReference type="eggNOG" id="COG0679">
    <property type="taxonomic scope" value="Bacteria"/>
</dbReference>
<feature type="transmembrane region" description="Helical" evidence="8">
    <location>
        <begin position="67"/>
        <end position="88"/>
    </location>
</feature>
<dbReference type="Gene3D" id="1.20.1530.20">
    <property type="match status" value="2"/>
</dbReference>
<dbReference type="PANTHER" id="PTHR36838">
    <property type="entry name" value="AUXIN EFFLUX CARRIER FAMILY PROTEIN"/>
    <property type="match status" value="1"/>
</dbReference>
<comment type="subcellular location">
    <subcellularLocation>
        <location evidence="1">Cell membrane</location>
        <topology evidence="1">Multi-pass membrane protein</topology>
    </subcellularLocation>
</comment>
<evidence type="ECO:0000256" key="1">
    <source>
        <dbReference type="ARBA" id="ARBA00004651"/>
    </source>
</evidence>
<keyword evidence="5 8" id="KW-0812">Transmembrane</keyword>
<dbReference type="OrthoDB" id="9810457at2"/>
<accession>A0A0A0EE99</accession>
<dbReference type="GO" id="GO:0055085">
    <property type="term" value="P:transmembrane transport"/>
    <property type="evidence" value="ECO:0007669"/>
    <property type="project" value="InterPro"/>
</dbReference>
<keyword evidence="4" id="KW-1003">Cell membrane</keyword>
<evidence type="ECO:0000256" key="5">
    <source>
        <dbReference type="ARBA" id="ARBA00022692"/>
    </source>
</evidence>
<dbReference type="GO" id="GO:0005886">
    <property type="term" value="C:plasma membrane"/>
    <property type="evidence" value="ECO:0007669"/>
    <property type="project" value="UniProtKB-SubCell"/>
</dbReference>
<dbReference type="RefSeq" id="WP_043745831.1">
    <property type="nucleotide sequence ID" value="NZ_AQQX01000002.1"/>
</dbReference>
<feature type="transmembrane region" description="Helical" evidence="8">
    <location>
        <begin position="126"/>
        <end position="149"/>
    </location>
</feature>
<organism evidence="9 10">
    <name type="scientific">Pseudooceanicola atlanticus</name>
    <dbReference type="NCBI Taxonomy" id="1461694"/>
    <lineage>
        <taxon>Bacteria</taxon>
        <taxon>Pseudomonadati</taxon>
        <taxon>Pseudomonadota</taxon>
        <taxon>Alphaproteobacteria</taxon>
        <taxon>Rhodobacterales</taxon>
        <taxon>Paracoccaceae</taxon>
        <taxon>Pseudooceanicola</taxon>
    </lineage>
</organism>
<sequence>MGSLITVILPVFLLIGAGYLATRGGAFPQVAVDGLMKFTQSYAFPCLLFRAVSGFDIGEEFHAPLLLSYYVSATLCFIIGALAAWLVFKRPAEDCVVIGFCCLFSNTLMLGIPITERAFGADALEANFAIIAMHAPFCYTLGIAVMETVRARGNGFNPLKIAAQIARQMIRNPLVIALILGFAVNLGGIPLPLPLTDAVDMMVAASVPAALFAVGGVLVQYKIEGDWRVVIVICIITLLIHPALVWMFGSYAGLDRDAFRSALITAAVAPGINTYVFANIYDRAKRVAASSVLVTTAAALFTVWFWLSILP</sequence>
<evidence type="ECO:0000256" key="8">
    <source>
        <dbReference type="SAM" id="Phobius"/>
    </source>
</evidence>
<name>A0A0A0EE99_9RHOB</name>
<reference evidence="9 10" key="1">
    <citation type="journal article" date="2015" name="Antonie Van Leeuwenhoek">
        <title>Pseudooceanicola atlanticus gen. nov. sp. nov., isolated from surface seawater of the Atlantic Ocean and reclassification of Oceanicola batsensis, Oceanicola marinus, Oceanicola nitratireducens, Oceanicola nanhaiensis, Oceanicola antarcticus and Oceanicola flagellatus, as Pseudooceanicola batsensis comb. nov., Pseudooceanicola marinus comb. nov., Pseudooceanicola nitratireducens comb. nov., Pseudooceanicola nanhaiensis comb. nov., Pseudooceanicola antarcticus comb. nov., and Pseudooceanicola flagellatus comb. nov.</title>
        <authorList>
            <person name="Lai Q."/>
            <person name="Li G."/>
            <person name="Liu X."/>
            <person name="Du Y."/>
            <person name="Sun F."/>
            <person name="Shao Z."/>
        </authorList>
    </citation>
    <scope>NUCLEOTIDE SEQUENCE [LARGE SCALE GENOMIC DNA]</scope>
    <source>
        <strain evidence="9 10">22II-s11g</strain>
    </source>
</reference>
<dbReference type="PANTHER" id="PTHR36838:SF3">
    <property type="entry name" value="TRANSPORTER AUXIN EFFLUX CARRIER EC FAMILY"/>
    <property type="match status" value="1"/>
</dbReference>
<keyword evidence="10" id="KW-1185">Reference proteome</keyword>
<feature type="transmembrane region" description="Helical" evidence="8">
    <location>
        <begin position="170"/>
        <end position="189"/>
    </location>
</feature>
<dbReference type="InterPro" id="IPR038770">
    <property type="entry name" value="Na+/solute_symporter_sf"/>
</dbReference>
<dbReference type="Pfam" id="PF03547">
    <property type="entry name" value="Mem_trans"/>
    <property type="match status" value="1"/>
</dbReference>
<evidence type="ECO:0000256" key="6">
    <source>
        <dbReference type="ARBA" id="ARBA00022989"/>
    </source>
</evidence>
<evidence type="ECO:0000313" key="10">
    <source>
        <dbReference type="Proteomes" id="UP000030004"/>
    </source>
</evidence>
<keyword evidence="7 8" id="KW-0472">Membrane</keyword>
<protein>
    <submittedName>
        <fullName evidence="9">Malonate transporter</fullName>
    </submittedName>
</protein>
<feature type="transmembrane region" description="Helical" evidence="8">
    <location>
        <begin position="228"/>
        <end position="249"/>
    </location>
</feature>
<keyword evidence="3" id="KW-0813">Transport</keyword>
<feature type="transmembrane region" description="Helical" evidence="8">
    <location>
        <begin position="201"/>
        <end position="221"/>
    </location>
</feature>
<evidence type="ECO:0000256" key="3">
    <source>
        <dbReference type="ARBA" id="ARBA00022448"/>
    </source>
</evidence>
<dbReference type="InterPro" id="IPR004776">
    <property type="entry name" value="Mem_transp_PIN-like"/>
</dbReference>
<dbReference type="EMBL" id="AQQX01000002">
    <property type="protein sequence ID" value="KGM49286.1"/>
    <property type="molecule type" value="Genomic_DNA"/>
</dbReference>